<comment type="caution">
    <text evidence="2">The sequence shown here is derived from an EMBL/GenBank/DDBJ whole genome shotgun (WGS) entry which is preliminary data.</text>
</comment>
<feature type="region of interest" description="Disordered" evidence="1">
    <location>
        <begin position="1"/>
        <end position="43"/>
    </location>
</feature>
<feature type="compositionally biased region" description="Acidic residues" evidence="1">
    <location>
        <begin position="63"/>
        <end position="74"/>
    </location>
</feature>
<evidence type="ECO:0000313" key="3">
    <source>
        <dbReference type="Proteomes" id="UP000593571"/>
    </source>
</evidence>
<dbReference type="Proteomes" id="UP000593571">
    <property type="component" value="Unassembled WGS sequence"/>
</dbReference>
<accession>A0A7J8J978</accession>
<evidence type="ECO:0000256" key="1">
    <source>
        <dbReference type="SAM" id="MobiDB-lite"/>
    </source>
</evidence>
<dbReference type="AlphaFoldDB" id="A0A7J8J978"/>
<evidence type="ECO:0000313" key="2">
    <source>
        <dbReference type="EMBL" id="KAF6493416.1"/>
    </source>
</evidence>
<keyword evidence="2" id="KW-0675">Receptor</keyword>
<organism evidence="2 3">
    <name type="scientific">Rousettus aegyptiacus</name>
    <name type="common">Egyptian fruit bat</name>
    <name type="synonym">Pteropus aegyptiacus</name>
    <dbReference type="NCBI Taxonomy" id="9407"/>
    <lineage>
        <taxon>Eukaryota</taxon>
        <taxon>Metazoa</taxon>
        <taxon>Chordata</taxon>
        <taxon>Craniata</taxon>
        <taxon>Vertebrata</taxon>
        <taxon>Euteleostomi</taxon>
        <taxon>Mammalia</taxon>
        <taxon>Eutheria</taxon>
        <taxon>Laurasiatheria</taxon>
        <taxon>Chiroptera</taxon>
        <taxon>Yinpterochiroptera</taxon>
        <taxon>Pteropodoidea</taxon>
        <taxon>Pteropodidae</taxon>
        <taxon>Rousettinae</taxon>
        <taxon>Rousettus</taxon>
    </lineage>
</organism>
<feature type="region of interest" description="Disordered" evidence="1">
    <location>
        <begin position="56"/>
        <end position="75"/>
    </location>
</feature>
<dbReference type="EMBL" id="JACASE010000002">
    <property type="protein sequence ID" value="KAF6493416.1"/>
    <property type="molecule type" value="Genomic_DNA"/>
</dbReference>
<name>A0A7J8J978_ROUAE</name>
<keyword evidence="3" id="KW-1185">Reference proteome</keyword>
<reference evidence="2 3" key="1">
    <citation type="journal article" date="2020" name="Nature">
        <title>Six reference-quality genomes reveal evolution of bat adaptations.</title>
        <authorList>
            <person name="Jebb D."/>
            <person name="Huang Z."/>
            <person name="Pippel M."/>
            <person name="Hughes G.M."/>
            <person name="Lavrichenko K."/>
            <person name="Devanna P."/>
            <person name="Winkler S."/>
            <person name="Jermiin L.S."/>
            <person name="Skirmuntt E.C."/>
            <person name="Katzourakis A."/>
            <person name="Burkitt-Gray L."/>
            <person name="Ray D.A."/>
            <person name="Sullivan K.A.M."/>
            <person name="Roscito J.G."/>
            <person name="Kirilenko B.M."/>
            <person name="Davalos L.M."/>
            <person name="Corthals A.P."/>
            <person name="Power M.L."/>
            <person name="Jones G."/>
            <person name="Ransome R.D."/>
            <person name="Dechmann D.K.N."/>
            <person name="Locatelli A.G."/>
            <person name="Puechmaille S.J."/>
            <person name="Fedrigo O."/>
            <person name="Jarvis E.D."/>
            <person name="Hiller M."/>
            <person name="Vernes S.C."/>
            <person name="Myers E.W."/>
            <person name="Teeling E.C."/>
        </authorList>
    </citation>
    <scope>NUCLEOTIDE SEQUENCE [LARGE SCALE GENOMIC DNA]</scope>
    <source>
        <strain evidence="2">MRouAeg1</strain>
        <tissue evidence="2">Muscle</tissue>
    </source>
</reference>
<sequence>MNETEENRLEYGRTPEPDIRLRKGHQLDGTRRGDNDNHQGNLEPVLEASVLSSYRKKRSEEHECNDEASQEEEGFMGMSPLLQAHHAMERMEEFVCKVRWQFFVISMQYDHPFPNRNL</sequence>
<feature type="compositionally biased region" description="Basic and acidic residues" evidence="1">
    <location>
        <begin position="1"/>
        <end position="37"/>
    </location>
</feature>
<protein>
    <submittedName>
        <fullName evidence="2">Adiponectin receptor 2</fullName>
    </submittedName>
</protein>
<gene>
    <name evidence="2" type="ORF">HJG63_000380</name>
</gene>
<proteinExistence type="predicted"/>